<sequence length="228" mass="24350">NPSHLGSYCQPRSSGKSSAERASMGWISSGSPNARSLDARLAITLSSSRIWQEVKAAPAAARRIIFRNFCRLAAPIPPVDGLSTAMPNRRRRFQGSPLSDCPSLELSRVCAHKSPAGGACQHHLVDINTVKRSNLIELSKCGPVSVGYIARARNCCCLPCLPEVDGRVIDPVAFATTNANSAAVIDRSVPLTGTRMRRSASFSGRRPRDVMISVVPAKAEIIDASLSA</sequence>
<evidence type="ECO:0000256" key="1">
    <source>
        <dbReference type="SAM" id="MobiDB-lite"/>
    </source>
</evidence>
<feature type="non-terminal residue" evidence="2">
    <location>
        <position position="1"/>
    </location>
</feature>
<organism evidence="2 3">
    <name type="scientific">Rhizobium leguminosarum bv. trifolii WSM597</name>
    <dbReference type="NCBI Taxonomy" id="754764"/>
    <lineage>
        <taxon>Bacteria</taxon>
        <taxon>Pseudomonadati</taxon>
        <taxon>Pseudomonadota</taxon>
        <taxon>Alphaproteobacteria</taxon>
        <taxon>Hyphomicrobiales</taxon>
        <taxon>Rhizobiaceae</taxon>
        <taxon>Rhizobium/Agrobacterium group</taxon>
        <taxon>Rhizobium</taxon>
    </lineage>
</organism>
<feature type="region of interest" description="Disordered" evidence="1">
    <location>
        <begin position="1"/>
        <end position="24"/>
    </location>
</feature>
<accession>I9NH79</accession>
<dbReference type="EMBL" id="JH719381">
    <property type="protein sequence ID" value="EJB06072.1"/>
    <property type="molecule type" value="Genomic_DNA"/>
</dbReference>
<evidence type="ECO:0000313" key="3">
    <source>
        <dbReference type="Proteomes" id="UP000005092"/>
    </source>
</evidence>
<dbReference type="AlphaFoldDB" id="I9NH79"/>
<gene>
    <name evidence="2" type="ORF">Rleg9DRAFT_4985</name>
</gene>
<proteinExistence type="predicted"/>
<dbReference type="HOGENOM" id="CLU_1212069_0_0_5"/>
<feature type="compositionally biased region" description="Polar residues" evidence="1">
    <location>
        <begin position="1"/>
        <end position="17"/>
    </location>
</feature>
<protein>
    <submittedName>
        <fullName evidence="2">Uncharacterized protein</fullName>
    </submittedName>
</protein>
<dbReference type="Proteomes" id="UP000005092">
    <property type="component" value="Unassembled WGS sequence"/>
</dbReference>
<reference evidence="2 3" key="1">
    <citation type="submission" date="2012-02" db="EMBL/GenBank/DDBJ databases">
        <title>Improved High-Quality Draft Sequence of Rhizobium leguminosarum bv. trifolii WSM597.</title>
        <authorList>
            <consortium name="US DOE Joint Genome Institute"/>
            <person name="Lucas S."/>
            <person name="Han J."/>
            <person name="Lapidus A."/>
            <person name="Cheng J.-F."/>
            <person name="Goodwin L."/>
            <person name="Pitluck S."/>
            <person name="Peters L."/>
            <person name="Ovchinnikova G."/>
            <person name="Held B."/>
            <person name="Detter J.C."/>
            <person name="Han C."/>
            <person name="Tapia R."/>
            <person name="Land M."/>
            <person name="Hauser L."/>
            <person name="Kyrpides N."/>
            <person name="Ivanova N."/>
            <person name="Pagani I."/>
            <person name="Brau L."/>
            <person name="Yates R."/>
            <person name="O'Hara G."/>
            <person name="Rui T."/>
            <person name="Howieson J."/>
            <person name="Reeve W."/>
            <person name="Woyke T."/>
        </authorList>
    </citation>
    <scope>NUCLEOTIDE SEQUENCE [LARGE SCALE GENOMIC DNA]</scope>
    <source>
        <strain evidence="2 3">WSM597</strain>
    </source>
</reference>
<name>I9NH79_RHILT</name>
<evidence type="ECO:0000313" key="2">
    <source>
        <dbReference type="EMBL" id="EJB06072.1"/>
    </source>
</evidence>